<proteinExistence type="predicted"/>
<evidence type="ECO:0000313" key="2">
    <source>
        <dbReference type="Proteomes" id="UP000322873"/>
    </source>
</evidence>
<organism evidence="1 2">
    <name type="scientific">Monilinia fructicola</name>
    <name type="common">Brown rot fungus</name>
    <name type="synonym">Ciboria fructicola</name>
    <dbReference type="NCBI Taxonomy" id="38448"/>
    <lineage>
        <taxon>Eukaryota</taxon>
        <taxon>Fungi</taxon>
        <taxon>Dikarya</taxon>
        <taxon>Ascomycota</taxon>
        <taxon>Pezizomycotina</taxon>
        <taxon>Leotiomycetes</taxon>
        <taxon>Helotiales</taxon>
        <taxon>Sclerotiniaceae</taxon>
        <taxon>Monilinia</taxon>
    </lineage>
</organism>
<evidence type="ECO:0000313" key="1">
    <source>
        <dbReference type="EMBL" id="KAA8567936.1"/>
    </source>
</evidence>
<dbReference type="Proteomes" id="UP000322873">
    <property type="component" value="Unassembled WGS sequence"/>
</dbReference>
<name>A0A5M9JJM2_MONFR</name>
<dbReference type="EMBL" id="VICG01000010">
    <property type="protein sequence ID" value="KAA8567936.1"/>
    <property type="molecule type" value="Genomic_DNA"/>
</dbReference>
<comment type="caution">
    <text evidence="1">The sequence shown here is derived from an EMBL/GenBank/DDBJ whole genome shotgun (WGS) entry which is preliminary data.</text>
</comment>
<protein>
    <submittedName>
        <fullName evidence="1">Uncharacterized protein</fullName>
    </submittedName>
</protein>
<accession>A0A5M9JJM2</accession>
<gene>
    <name evidence="1" type="ORF">EYC84_008373</name>
</gene>
<sequence length="71" mass="7938">MNRLDLILEYVVPYPTLPACYVMFTFRITTRAVEALIISKPHPFSFAFAFAFSSSSASLSSSFPQISILEV</sequence>
<dbReference type="AlphaFoldDB" id="A0A5M9JJM2"/>
<keyword evidence="2" id="KW-1185">Reference proteome</keyword>
<reference evidence="1 2" key="1">
    <citation type="submission" date="2019-06" db="EMBL/GenBank/DDBJ databases">
        <title>Genome Sequence of the Brown Rot Fungal Pathogen Monilinia fructicola.</title>
        <authorList>
            <person name="De Miccolis Angelini R.M."/>
            <person name="Landi L."/>
            <person name="Abate D."/>
            <person name="Pollastro S."/>
            <person name="Romanazzi G."/>
            <person name="Faretra F."/>
        </authorList>
    </citation>
    <scope>NUCLEOTIDE SEQUENCE [LARGE SCALE GENOMIC DNA]</scope>
    <source>
        <strain evidence="1 2">Mfrc123</strain>
    </source>
</reference>